<keyword evidence="2" id="KW-1185">Reference proteome</keyword>
<protein>
    <submittedName>
        <fullName evidence="1">Uncharacterized protein</fullName>
    </submittedName>
</protein>
<reference evidence="1 2" key="1">
    <citation type="journal article" date="2003" name="Proc. Natl. Acad. Sci. U.S.A.">
        <title>Complete genome sequence of the marine planctomycete Pirellula sp. strain 1.</title>
        <authorList>
            <person name="Gloeckner F.O."/>
            <person name="Kube M."/>
            <person name="Bauer M."/>
            <person name="Teeling H."/>
            <person name="Lombardot T."/>
            <person name="Ludwig W."/>
            <person name="Gade D."/>
            <person name="Beck A."/>
            <person name="Borzym K."/>
            <person name="Heitmann K."/>
            <person name="Rabus R."/>
            <person name="Schlesner H."/>
            <person name="Amann R."/>
            <person name="Reinhardt R."/>
        </authorList>
    </citation>
    <scope>NUCLEOTIDE SEQUENCE [LARGE SCALE GENOMIC DNA]</scope>
    <source>
        <strain evidence="2">DSM 10527 / NCIMB 13988 / SH1</strain>
    </source>
</reference>
<dbReference type="EMBL" id="BX294147">
    <property type="protein sequence ID" value="CAD78579.1"/>
    <property type="molecule type" value="Genomic_DNA"/>
</dbReference>
<dbReference type="EnsemblBacteria" id="CAD78579">
    <property type="protein sequence ID" value="CAD78579"/>
    <property type="gene ID" value="RB8324"/>
</dbReference>
<gene>
    <name evidence="1" type="ordered locus">RB8324</name>
</gene>
<dbReference type="KEGG" id="rba:RB8324"/>
<organism evidence="1 2">
    <name type="scientific">Rhodopirellula baltica (strain DSM 10527 / NCIMB 13988 / SH1)</name>
    <dbReference type="NCBI Taxonomy" id="243090"/>
    <lineage>
        <taxon>Bacteria</taxon>
        <taxon>Pseudomonadati</taxon>
        <taxon>Planctomycetota</taxon>
        <taxon>Planctomycetia</taxon>
        <taxon>Pirellulales</taxon>
        <taxon>Pirellulaceae</taxon>
        <taxon>Rhodopirellula</taxon>
    </lineage>
</organism>
<dbReference type="Proteomes" id="UP000001025">
    <property type="component" value="Chromosome"/>
</dbReference>
<proteinExistence type="predicted"/>
<evidence type="ECO:0000313" key="2">
    <source>
        <dbReference type="Proteomes" id="UP000001025"/>
    </source>
</evidence>
<evidence type="ECO:0000313" key="1">
    <source>
        <dbReference type="EMBL" id="CAD78579.1"/>
    </source>
</evidence>
<accession>Q7UFV1</accession>
<dbReference type="InParanoid" id="Q7UFV1"/>
<name>Q7UFV1_RHOBA</name>
<sequence>MKLVRSKRTCALSVVHLPNLSRILHFRRKKSFDTVGLG</sequence>
<dbReference type="AlphaFoldDB" id="Q7UFV1"/>
<dbReference type="STRING" id="243090.RB8324"/>
<dbReference type="HOGENOM" id="CLU_3332212_0_0_0"/>